<feature type="transmembrane region" description="Helical" evidence="1">
    <location>
        <begin position="299"/>
        <end position="316"/>
    </location>
</feature>
<reference evidence="3" key="1">
    <citation type="submission" date="2020-09" db="EMBL/GenBank/DDBJ databases">
        <title>A novel bacterium of genus Paenibacillus, isolated from South China Sea.</title>
        <authorList>
            <person name="Huang H."/>
            <person name="Mo K."/>
            <person name="Hu Y."/>
        </authorList>
    </citation>
    <scope>NUCLEOTIDE SEQUENCE</scope>
    <source>
        <strain evidence="3">IB182493</strain>
    </source>
</reference>
<feature type="transmembrane region" description="Helical" evidence="1">
    <location>
        <begin position="100"/>
        <end position="121"/>
    </location>
</feature>
<keyword evidence="4" id="KW-1185">Reference proteome</keyword>
<name>A0A927H8G1_9BACL</name>
<keyword evidence="1" id="KW-1133">Transmembrane helix</keyword>
<accession>A0A927H8G1</accession>
<dbReference type="Proteomes" id="UP000632125">
    <property type="component" value="Unassembled WGS sequence"/>
</dbReference>
<dbReference type="InterPro" id="IPR049458">
    <property type="entry name" value="EpsG-like"/>
</dbReference>
<dbReference type="Pfam" id="PF14897">
    <property type="entry name" value="EpsG"/>
    <property type="match status" value="1"/>
</dbReference>
<keyword evidence="2" id="KW-0732">Signal</keyword>
<feature type="signal peptide" evidence="2">
    <location>
        <begin position="1"/>
        <end position="22"/>
    </location>
</feature>
<dbReference type="EMBL" id="JACXIY010000040">
    <property type="protein sequence ID" value="MBD2872045.1"/>
    <property type="molecule type" value="Genomic_DNA"/>
</dbReference>
<comment type="caution">
    <text evidence="3">The sequence shown here is derived from an EMBL/GenBank/DDBJ whole genome shotgun (WGS) entry which is preliminary data.</text>
</comment>
<feature type="transmembrane region" description="Helical" evidence="1">
    <location>
        <begin position="167"/>
        <end position="190"/>
    </location>
</feature>
<protein>
    <submittedName>
        <fullName evidence="3">EpsG family protein</fullName>
    </submittedName>
</protein>
<organism evidence="3 4">
    <name type="scientific">Paenibacillus arenilitoris</name>
    <dbReference type="NCBI Taxonomy" id="2772299"/>
    <lineage>
        <taxon>Bacteria</taxon>
        <taxon>Bacillati</taxon>
        <taxon>Bacillota</taxon>
        <taxon>Bacilli</taxon>
        <taxon>Bacillales</taxon>
        <taxon>Paenibacillaceae</taxon>
        <taxon>Paenibacillus</taxon>
    </lineage>
</organism>
<feature type="transmembrane region" description="Helical" evidence="1">
    <location>
        <begin position="202"/>
        <end position="223"/>
    </location>
</feature>
<evidence type="ECO:0000313" key="3">
    <source>
        <dbReference type="EMBL" id="MBD2872045.1"/>
    </source>
</evidence>
<proteinExistence type="predicted"/>
<evidence type="ECO:0000256" key="2">
    <source>
        <dbReference type="SAM" id="SignalP"/>
    </source>
</evidence>
<keyword evidence="1" id="KW-0812">Transmembrane</keyword>
<dbReference type="RefSeq" id="WP_190866391.1">
    <property type="nucleotide sequence ID" value="NZ_JACXIY010000040.1"/>
</dbReference>
<feature type="transmembrane region" description="Helical" evidence="1">
    <location>
        <begin position="128"/>
        <end position="155"/>
    </location>
</feature>
<keyword evidence="1" id="KW-0472">Membrane</keyword>
<sequence>MIILWLSLTAVFLFALSARYFAAPAGAGQIYVHPNKILAAAAAATLVLVSGLRNNIGDTFLYMHGYVVNDFAWPNVLQEKDLGFGILQMLLKQITGDPQILLFTTALVTNALIVIVMYKYARMFEISLYVYITSGAFVVSMNGLRQFLAAAIVFAATKALFEGKWKVFMPVVLFASLFHQSALVMIPLYFIVRRKAWTGATFGLLAVAIAIVIGFNQFSELFFAAIQNTQYAHYQNFEEGGASVIRVLVYAVPLVIAYWGREKLRHIFPKSDVFVNLSIIGIVLMIISTQNWIFARMTIYFNLYQLVLIGWLVKLFREKDQKFVYFGIIAFYLLFFYFENVITLGIRYTSNYLVWP</sequence>
<feature type="transmembrane region" description="Helical" evidence="1">
    <location>
        <begin position="273"/>
        <end position="293"/>
    </location>
</feature>
<evidence type="ECO:0000256" key="1">
    <source>
        <dbReference type="SAM" id="Phobius"/>
    </source>
</evidence>
<dbReference type="AlphaFoldDB" id="A0A927H8G1"/>
<feature type="transmembrane region" description="Helical" evidence="1">
    <location>
        <begin position="323"/>
        <end position="346"/>
    </location>
</feature>
<gene>
    <name evidence="3" type="ORF">IDH41_26035</name>
</gene>
<evidence type="ECO:0000313" key="4">
    <source>
        <dbReference type="Proteomes" id="UP000632125"/>
    </source>
</evidence>
<feature type="transmembrane region" description="Helical" evidence="1">
    <location>
        <begin position="243"/>
        <end position="261"/>
    </location>
</feature>
<feature type="chain" id="PRO_5039115883" evidence="2">
    <location>
        <begin position="23"/>
        <end position="356"/>
    </location>
</feature>